<reference evidence="2" key="1">
    <citation type="journal article" date="2018" name="Genome Biol.">
        <title>SKESA: strategic k-mer extension for scrupulous assemblies.</title>
        <authorList>
            <person name="Souvorov A."/>
            <person name="Agarwala R."/>
            <person name="Lipman D.J."/>
        </authorList>
    </citation>
    <scope>NUCLEOTIDE SEQUENCE</scope>
    <source>
        <strain evidence="2">N26921</strain>
    </source>
</reference>
<gene>
    <name evidence="2" type="ORF">G9C53_005026</name>
</gene>
<proteinExistence type="predicted"/>
<sequence>MLIHCSKKLLDELKIKPDPELEEEPLFSWSAHVLTIQRKKMVVVVNNLNRYAVIMYGLKAKDFKRMDELIKEGLRETWLAEGIQDDVIDTYL</sequence>
<dbReference type="Pfam" id="PF22016">
    <property type="entry name" value="DUF6933"/>
    <property type="match status" value="1"/>
</dbReference>
<dbReference type="EMBL" id="DAATVL010000088">
    <property type="protein sequence ID" value="HAF0292619.1"/>
    <property type="molecule type" value="Genomic_DNA"/>
</dbReference>
<dbReference type="InterPro" id="IPR053864">
    <property type="entry name" value="DUF6933"/>
</dbReference>
<dbReference type="AlphaFoldDB" id="A0A740PUA7"/>
<accession>A0A740PUA7</accession>
<feature type="non-terminal residue" evidence="2">
    <location>
        <position position="92"/>
    </location>
</feature>
<organism evidence="2">
    <name type="scientific">Salmonella enterica subsp. enterica serovar Typhimurium var. 5-</name>
    <dbReference type="NCBI Taxonomy" id="1620419"/>
    <lineage>
        <taxon>Bacteria</taxon>
        <taxon>Pseudomonadati</taxon>
        <taxon>Pseudomonadota</taxon>
        <taxon>Gammaproteobacteria</taxon>
        <taxon>Enterobacterales</taxon>
        <taxon>Enterobacteriaceae</taxon>
        <taxon>Salmonella</taxon>
    </lineage>
</organism>
<protein>
    <submittedName>
        <fullName evidence="2">Plasmid pRiA4b ORF-3 family protein</fullName>
    </submittedName>
</protein>
<evidence type="ECO:0000313" key="2">
    <source>
        <dbReference type="EMBL" id="HAF0292619.1"/>
    </source>
</evidence>
<reference evidence="2" key="2">
    <citation type="submission" date="2018-07" db="EMBL/GenBank/DDBJ databases">
        <authorList>
            <consortium name="NCBI Pathogen Detection Project"/>
        </authorList>
    </citation>
    <scope>NUCLEOTIDE SEQUENCE</scope>
    <source>
        <strain evidence="2">N26921</strain>
    </source>
</reference>
<evidence type="ECO:0000259" key="1">
    <source>
        <dbReference type="Pfam" id="PF22016"/>
    </source>
</evidence>
<feature type="domain" description="DUF6933" evidence="1">
    <location>
        <begin position="2"/>
        <end position="92"/>
    </location>
</feature>
<comment type="caution">
    <text evidence="2">The sequence shown here is derived from an EMBL/GenBank/DDBJ whole genome shotgun (WGS) entry which is preliminary data.</text>
</comment>
<name>A0A740PUA7_SALTM</name>